<name>A0A1I1U9H2_9GAMM</name>
<dbReference type="EMBL" id="FOLO01000084">
    <property type="protein sequence ID" value="SFD67285.1"/>
    <property type="molecule type" value="Genomic_DNA"/>
</dbReference>
<evidence type="ECO:0000313" key="2">
    <source>
        <dbReference type="EMBL" id="SFD67285.1"/>
    </source>
</evidence>
<accession>A0A1I1U9H2</accession>
<evidence type="ECO:0000313" key="3">
    <source>
        <dbReference type="Proteomes" id="UP000198862"/>
    </source>
</evidence>
<keyword evidence="3" id="KW-1185">Reference proteome</keyword>
<dbReference type="AlphaFoldDB" id="A0A1I1U9H2"/>
<proteinExistence type="predicted"/>
<dbReference type="OrthoDB" id="9153660at2"/>
<dbReference type="RefSeq" id="WP_091991554.1">
    <property type="nucleotide sequence ID" value="NZ_FOLO01000084.1"/>
</dbReference>
<dbReference type="Proteomes" id="UP000198862">
    <property type="component" value="Unassembled WGS sequence"/>
</dbReference>
<organism evidence="2 3">
    <name type="scientific">Pseudoalteromonas denitrificans DSM 6059</name>
    <dbReference type="NCBI Taxonomy" id="1123010"/>
    <lineage>
        <taxon>Bacteria</taxon>
        <taxon>Pseudomonadati</taxon>
        <taxon>Pseudomonadota</taxon>
        <taxon>Gammaproteobacteria</taxon>
        <taxon>Alteromonadales</taxon>
        <taxon>Pseudoalteromonadaceae</taxon>
        <taxon>Pseudoalteromonas</taxon>
    </lineage>
</organism>
<protein>
    <submittedName>
        <fullName evidence="2">Uncharacterized protein</fullName>
    </submittedName>
</protein>
<reference evidence="2 3" key="1">
    <citation type="submission" date="2016-10" db="EMBL/GenBank/DDBJ databases">
        <authorList>
            <person name="de Groot N.N."/>
        </authorList>
    </citation>
    <scope>NUCLEOTIDE SEQUENCE [LARGE SCALE GENOMIC DNA]</scope>
    <source>
        <strain evidence="2 3">DSM 6059</strain>
    </source>
</reference>
<gene>
    <name evidence="2" type="ORF">SAMN02745724_05153</name>
</gene>
<evidence type="ECO:0000256" key="1">
    <source>
        <dbReference type="SAM" id="MobiDB-lite"/>
    </source>
</evidence>
<sequence length="462" mass="54152">MDDQSQGDDSQKSLETPQKAEQKINKKSLCYKPDSKSSIFNPDTLCGVELDFTNDQLKYGINHNTYRDDGEICPNSDKLVHLYLVDWIEKIKGECENKDMYLEVEFLPHQDESNQYRGAFSEKLLCEQLEKIKIYPEPNTESKQDKFFGIKDEIKEFIDEKTLERQGITGNITRESLSDINWDINKNRFGRVRIKIETNRYEWYWDITLDSACFEIQTPPTPFKQYLKDGSALELINSTIFKCSKDAKLDSTDGEGGLQINIDFNTGLNNDYGNVLKAIISCEMKRESFKDAKQTTGKINLAVNRSMHAAYLNEKRFMWINDPYTKDIATELSKLQLNLDENQQKCWEEEFFPLYVMLMRTKPTEEQWRVYANNQLPKESKESQIMRGMSYNDFVKEADCKNYLTSTGCYNDEIERFQAVNITNIGNINPETRRIEFRDFYSCYCEEDFLKCFEHVKSILEM</sequence>
<feature type="region of interest" description="Disordered" evidence="1">
    <location>
        <begin position="1"/>
        <end position="25"/>
    </location>
</feature>